<dbReference type="InterPro" id="IPR036691">
    <property type="entry name" value="Endo/exonu/phosph_ase_sf"/>
</dbReference>
<organism evidence="1 2">
    <name type="scientific">Eucalyptus globulus</name>
    <name type="common">Tasmanian blue gum</name>
    <dbReference type="NCBI Taxonomy" id="34317"/>
    <lineage>
        <taxon>Eukaryota</taxon>
        <taxon>Viridiplantae</taxon>
        <taxon>Streptophyta</taxon>
        <taxon>Embryophyta</taxon>
        <taxon>Tracheophyta</taxon>
        <taxon>Spermatophyta</taxon>
        <taxon>Magnoliopsida</taxon>
        <taxon>eudicotyledons</taxon>
        <taxon>Gunneridae</taxon>
        <taxon>Pentapetalae</taxon>
        <taxon>rosids</taxon>
        <taxon>malvids</taxon>
        <taxon>Myrtales</taxon>
        <taxon>Myrtaceae</taxon>
        <taxon>Myrtoideae</taxon>
        <taxon>Eucalypteae</taxon>
        <taxon>Eucalyptus</taxon>
    </lineage>
</organism>
<feature type="non-terminal residue" evidence="1">
    <location>
        <position position="78"/>
    </location>
</feature>
<keyword evidence="2" id="KW-1185">Reference proteome</keyword>
<evidence type="ECO:0000313" key="2">
    <source>
        <dbReference type="Proteomes" id="UP001634007"/>
    </source>
</evidence>
<evidence type="ECO:0000313" key="1">
    <source>
        <dbReference type="EMBL" id="KAL3735141.1"/>
    </source>
</evidence>
<accession>A0ABD3KAV5</accession>
<gene>
    <name evidence="1" type="ORF">ACJRO7_024303</name>
</gene>
<dbReference type="Gene3D" id="3.60.10.10">
    <property type="entry name" value="Endonuclease/exonuclease/phosphatase"/>
    <property type="match status" value="1"/>
</dbReference>
<evidence type="ECO:0008006" key="3">
    <source>
        <dbReference type="Google" id="ProtNLM"/>
    </source>
</evidence>
<dbReference type="Proteomes" id="UP001634007">
    <property type="component" value="Unassembled WGS sequence"/>
</dbReference>
<reference evidence="1 2" key="1">
    <citation type="submission" date="2024-11" db="EMBL/GenBank/DDBJ databases">
        <title>Chromosome-level genome assembly of Eucalyptus globulus Labill. provides insights into its genome evolution.</title>
        <authorList>
            <person name="Li X."/>
        </authorList>
    </citation>
    <scope>NUCLEOTIDE SEQUENCE [LARGE SCALE GENOMIC DNA]</scope>
    <source>
        <strain evidence="1">CL2024</strain>
        <tissue evidence="1">Fresh tender leaves</tissue>
    </source>
</reference>
<proteinExistence type="predicted"/>
<comment type="caution">
    <text evidence="1">The sequence shown here is derived from an EMBL/GenBank/DDBJ whole genome shotgun (WGS) entry which is preliminary data.</text>
</comment>
<protein>
    <recommendedName>
        <fullName evidence="3">Endonuclease/exonuclease/phosphatase domain-containing protein</fullName>
    </recommendedName>
</protein>
<feature type="non-terminal residue" evidence="1">
    <location>
        <position position="1"/>
    </location>
</feature>
<dbReference type="SUPFAM" id="SSF56219">
    <property type="entry name" value="DNase I-like"/>
    <property type="match status" value="1"/>
</dbReference>
<dbReference type="AlphaFoldDB" id="A0ABD3KAV5"/>
<dbReference type="EMBL" id="JBJKBG010000006">
    <property type="protein sequence ID" value="KAL3735141.1"/>
    <property type="molecule type" value="Genomic_DNA"/>
</dbReference>
<name>A0ABD3KAV5_EUCGL</name>
<sequence>DLIHYSNIFQNSPWLVAGDFNAIKEPSDRMGGSTNWISYFDEFAQCLAQAELMDLRYVGCCFTWSTSAGDARKMRKID</sequence>